<evidence type="ECO:0000256" key="2">
    <source>
        <dbReference type="ARBA" id="ARBA00023015"/>
    </source>
</evidence>
<dbReference type="OrthoDB" id="2593732at2759"/>
<dbReference type="SUPFAM" id="SSF57701">
    <property type="entry name" value="Zn2/Cys6 DNA-binding domain"/>
    <property type="match status" value="1"/>
</dbReference>
<dbReference type="STRING" id="1441469.A0A1Q5Q6H1"/>
<evidence type="ECO:0000256" key="1">
    <source>
        <dbReference type="ARBA" id="ARBA00004123"/>
    </source>
</evidence>
<dbReference type="GO" id="GO:0045944">
    <property type="term" value="P:positive regulation of transcription by RNA polymerase II"/>
    <property type="evidence" value="ECO:0007669"/>
    <property type="project" value="TreeGrafter"/>
</dbReference>
<feature type="domain" description="Zn(2)-C6 fungal-type" evidence="7">
    <location>
        <begin position="16"/>
        <end position="60"/>
    </location>
</feature>
<dbReference type="RefSeq" id="XP_020115567.1">
    <property type="nucleotide sequence ID" value="XM_020265247.1"/>
</dbReference>
<protein>
    <recommendedName>
        <fullName evidence="7">Zn(2)-C6 fungal-type domain-containing protein</fullName>
    </recommendedName>
</protein>
<keyword evidence="3" id="KW-0238">DNA-binding</keyword>
<dbReference type="GO" id="GO:0005634">
    <property type="term" value="C:nucleus"/>
    <property type="evidence" value="ECO:0007669"/>
    <property type="project" value="UniProtKB-SubCell"/>
</dbReference>
<feature type="region of interest" description="Disordered" evidence="6">
    <location>
        <begin position="69"/>
        <end position="92"/>
    </location>
</feature>
<keyword evidence="5" id="KW-0539">Nucleus</keyword>
<dbReference type="InterPro" id="IPR036864">
    <property type="entry name" value="Zn2-C6_fun-type_DNA-bd_sf"/>
</dbReference>
<evidence type="ECO:0000259" key="7">
    <source>
        <dbReference type="SMART" id="SM00066"/>
    </source>
</evidence>
<evidence type="ECO:0000256" key="3">
    <source>
        <dbReference type="ARBA" id="ARBA00023125"/>
    </source>
</evidence>
<dbReference type="Pfam" id="PF00172">
    <property type="entry name" value="Zn_clus"/>
    <property type="match status" value="1"/>
</dbReference>
<reference evidence="8 9" key="1">
    <citation type="submission" date="2015-06" db="EMBL/GenBank/DDBJ databases">
        <title>Talaromyces atroroseus IBT 11181 draft genome.</title>
        <authorList>
            <person name="Rasmussen K.B."/>
            <person name="Rasmussen S."/>
            <person name="Petersen B."/>
            <person name="Sicheritz-Ponten T."/>
            <person name="Mortensen U.H."/>
            <person name="Thrane U."/>
        </authorList>
    </citation>
    <scope>NUCLEOTIDE SEQUENCE [LARGE SCALE GENOMIC DNA]</scope>
    <source>
        <strain evidence="8 9">IBT 11181</strain>
    </source>
</reference>
<feature type="compositionally biased region" description="Basic residues" evidence="6">
    <location>
        <begin position="69"/>
        <end position="83"/>
    </location>
</feature>
<dbReference type="PANTHER" id="PTHR37534:SF49">
    <property type="entry name" value="LYSINE BIOSYNTHESIS REGULATORY PROTEIN LYS14"/>
    <property type="match status" value="1"/>
</dbReference>
<dbReference type="GO" id="GO:0000976">
    <property type="term" value="F:transcription cis-regulatory region binding"/>
    <property type="evidence" value="ECO:0007669"/>
    <property type="project" value="TreeGrafter"/>
</dbReference>
<dbReference type="GO" id="GO:0000981">
    <property type="term" value="F:DNA-binding transcription factor activity, RNA polymerase II-specific"/>
    <property type="evidence" value="ECO:0007669"/>
    <property type="project" value="InterPro"/>
</dbReference>
<dbReference type="Pfam" id="PF11951">
    <property type="entry name" value="Fungal_trans_2"/>
    <property type="match status" value="1"/>
</dbReference>
<name>A0A1Q5Q6H1_TALAT</name>
<evidence type="ECO:0000256" key="5">
    <source>
        <dbReference type="ARBA" id="ARBA00023242"/>
    </source>
</evidence>
<accession>A0A1Q5Q6H1</accession>
<dbReference type="InterPro" id="IPR001138">
    <property type="entry name" value="Zn2Cys6_DnaBD"/>
</dbReference>
<dbReference type="GeneID" id="31009019"/>
<evidence type="ECO:0000313" key="9">
    <source>
        <dbReference type="Proteomes" id="UP000214365"/>
    </source>
</evidence>
<evidence type="ECO:0000256" key="4">
    <source>
        <dbReference type="ARBA" id="ARBA00023163"/>
    </source>
</evidence>
<proteinExistence type="predicted"/>
<dbReference type="AlphaFoldDB" id="A0A1Q5Q6H1"/>
<dbReference type="InterPro" id="IPR021858">
    <property type="entry name" value="Fun_TF"/>
</dbReference>
<dbReference type="GO" id="GO:0008270">
    <property type="term" value="F:zinc ion binding"/>
    <property type="evidence" value="ECO:0007669"/>
    <property type="project" value="InterPro"/>
</dbReference>
<keyword evidence="4" id="KW-0804">Transcription</keyword>
<keyword evidence="2" id="KW-0805">Transcription regulation</keyword>
<dbReference type="SMART" id="SM00066">
    <property type="entry name" value="GAL4"/>
    <property type="match status" value="1"/>
</dbReference>
<keyword evidence="9" id="KW-1185">Reference proteome</keyword>
<evidence type="ECO:0000313" key="8">
    <source>
        <dbReference type="EMBL" id="OKL55446.1"/>
    </source>
</evidence>
<comment type="caution">
    <text evidence="8">The sequence shown here is derived from an EMBL/GenBank/DDBJ whole genome shotgun (WGS) entry which is preliminary data.</text>
</comment>
<gene>
    <name evidence="8" type="ORF">UA08_09263</name>
</gene>
<dbReference type="CDD" id="cd00067">
    <property type="entry name" value="GAL4"/>
    <property type="match status" value="1"/>
</dbReference>
<sequence>MQQHVRQGAQKNIRHKRSRTGCLTCRSRGYKCDEARPTCNECRRLGLSCEGYGLRLLWKEDAAKRGIAHGRTSLRTKGKRKHSSPAPESHQAYSNCIPASEAAAGSSLADSKAIPQAPRSLPGVSDQEASLLDHWIKYTSGTLSISWGCRERLLSSIIPLALDRTPLWMSIMAVASSHRDMWMPQKDITTLKWHCKAIGSVKRAILDPALCYADCTLAAILMLHIYEVDVHYCPDYQACISHMKGAASIIKARGKAATYHTTVSSGILISLFCHYDILATPSTQDDPLLSDNWVQVDTQTQMDSFLGFHGPMLRIMAQISHLAVVKRKYQAAPSPPASWEAGLKRQASMIESSILNFQLPTSCHIDSSSNQAASDLVATANAYRYAVLIYLYKSSIRPQRTPSACRVLCQTLSRLLWPLWAAGCEAVQPPDRRLVLQRLENRARKSRNMDQIVSMMQVVWRQKEFRIARNEKRIGCMEILQDTGNLGIVL</sequence>
<dbReference type="Proteomes" id="UP000214365">
    <property type="component" value="Unassembled WGS sequence"/>
</dbReference>
<dbReference type="PANTHER" id="PTHR37534">
    <property type="entry name" value="TRANSCRIPTIONAL ACTIVATOR PROTEIN UGA3"/>
    <property type="match status" value="1"/>
</dbReference>
<organism evidence="8 9">
    <name type="scientific">Talaromyces atroroseus</name>
    <dbReference type="NCBI Taxonomy" id="1441469"/>
    <lineage>
        <taxon>Eukaryota</taxon>
        <taxon>Fungi</taxon>
        <taxon>Dikarya</taxon>
        <taxon>Ascomycota</taxon>
        <taxon>Pezizomycotina</taxon>
        <taxon>Eurotiomycetes</taxon>
        <taxon>Eurotiomycetidae</taxon>
        <taxon>Eurotiales</taxon>
        <taxon>Trichocomaceae</taxon>
        <taxon>Talaromyces</taxon>
        <taxon>Talaromyces sect. Trachyspermi</taxon>
    </lineage>
</organism>
<comment type="subcellular location">
    <subcellularLocation>
        <location evidence="1">Nucleus</location>
    </subcellularLocation>
</comment>
<evidence type="ECO:0000256" key="6">
    <source>
        <dbReference type="SAM" id="MobiDB-lite"/>
    </source>
</evidence>
<dbReference type="Gene3D" id="4.10.240.10">
    <property type="entry name" value="Zn(2)-C6 fungal-type DNA-binding domain"/>
    <property type="match status" value="1"/>
</dbReference>
<dbReference type="EMBL" id="LFMY01000021">
    <property type="protein sequence ID" value="OKL55446.1"/>
    <property type="molecule type" value="Genomic_DNA"/>
</dbReference>